<dbReference type="PANTHER" id="PTHR23026:SF123">
    <property type="entry name" value="NAD(P)H NITROREDUCTASE RV3131-RELATED"/>
    <property type="match status" value="1"/>
</dbReference>
<keyword evidence="2" id="KW-0560">Oxidoreductase</keyword>
<evidence type="ECO:0000313" key="2">
    <source>
        <dbReference type="EMBL" id="QGG47446.1"/>
    </source>
</evidence>
<dbReference type="InterPro" id="IPR000415">
    <property type="entry name" value="Nitroreductase-like"/>
</dbReference>
<dbReference type="Pfam" id="PF00881">
    <property type="entry name" value="Nitroreductase"/>
    <property type="match status" value="1"/>
</dbReference>
<proteinExistence type="predicted"/>
<keyword evidence="3" id="KW-1185">Reference proteome</keyword>
<organism evidence="2 3">
    <name type="scientific">Heliorestis convoluta</name>
    <dbReference type="NCBI Taxonomy" id="356322"/>
    <lineage>
        <taxon>Bacteria</taxon>
        <taxon>Bacillati</taxon>
        <taxon>Bacillota</taxon>
        <taxon>Clostridia</taxon>
        <taxon>Eubacteriales</taxon>
        <taxon>Heliobacteriaceae</taxon>
        <taxon>Heliorestis</taxon>
    </lineage>
</organism>
<dbReference type="OrthoDB" id="9812105at2"/>
<name>A0A5Q2N1I1_9FIRM</name>
<sequence>MELQEAIRGRRSIRKYKPEEPPASLIASVLEEGLWAPSNMNTQPWHFVVVTGEKKEELRTVVGSSGEAILPKLERIFADKPKVIRFTLDFFRDLGQAPVLIFCYGPSDYLTPPPNLSEAERRLFEIERSTNLQSVSAAIQNILLAAHSVGLGTCWMTGPLHVTEEINARLGVENQELVAVITLGYPDQEPPAPKRKEGRISWLR</sequence>
<dbReference type="AlphaFoldDB" id="A0A5Q2N1I1"/>
<dbReference type="Proteomes" id="UP000366051">
    <property type="component" value="Chromosome"/>
</dbReference>
<accession>A0A5Q2N1I1</accession>
<gene>
    <name evidence="2" type="ORF">FTV88_1299</name>
</gene>
<dbReference type="InterPro" id="IPR029479">
    <property type="entry name" value="Nitroreductase"/>
</dbReference>
<evidence type="ECO:0000259" key="1">
    <source>
        <dbReference type="Pfam" id="PF00881"/>
    </source>
</evidence>
<reference evidence="3" key="1">
    <citation type="submission" date="2019-11" db="EMBL/GenBank/DDBJ databases">
        <title>Genome sequence of Heliorestis convoluta strain HH, an alkaliphilic and minimalistic phototrophic bacterium from a soda lake in Egypt.</title>
        <authorList>
            <person name="Dewey E.D."/>
            <person name="Stokes L.M."/>
            <person name="Burchell B.M."/>
            <person name="Shaffer K.N."/>
            <person name="Huntington A.M."/>
            <person name="Baker J.M."/>
            <person name="Nadendla S."/>
            <person name="Giglio M.G."/>
            <person name="Touchman J.W."/>
            <person name="Blankenship R.E."/>
            <person name="Madigan M.T."/>
            <person name="Sattley W.M."/>
        </authorList>
    </citation>
    <scope>NUCLEOTIDE SEQUENCE [LARGE SCALE GENOMIC DNA]</scope>
    <source>
        <strain evidence="3">HH</strain>
    </source>
</reference>
<dbReference type="EC" id="1.-.-.-" evidence="2"/>
<dbReference type="PANTHER" id="PTHR23026">
    <property type="entry name" value="NADPH NITROREDUCTASE"/>
    <property type="match status" value="1"/>
</dbReference>
<protein>
    <submittedName>
        <fullName evidence="2">Nitroreductase family protein</fullName>
        <ecNumber evidence="2">1.-.-.-</ecNumber>
    </submittedName>
</protein>
<dbReference type="SUPFAM" id="SSF55469">
    <property type="entry name" value="FMN-dependent nitroreductase-like"/>
    <property type="match status" value="1"/>
</dbReference>
<dbReference type="InterPro" id="IPR050627">
    <property type="entry name" value="Nitroreductase/BluB"/>
</dbReference>
<dbReference type="Gene3D" id="3.40.109.10">
    <property type="entry name" value="NADH Oxidase"/>
    <property type="match status" value="1"/>
</dbReference>
<dbReference type="KEGG" id="hcv:FTV88_1299"/>
<evidence type="ECO:0000313" key="3">
    <source>
        <dbReference type="Proteomes" id="UP000366051"/>
    </source>
</evidence>
<dbReference type="RefSeq" id="WP_153724818.1">
    <property type="nucleotide sequence ID" value="NZ_CP045875.1"/>
</dbReference>
<dbReference type="GO" id="GO:0016491">
    <property type="term" value="F:oxidoreductase activity"/>
    <property type="evidence" value="ECO:0007669"/>
    <property type="project" value="UniProtKB-KW"/>
</dbReference>
<dbReference type="EMBL" id="CP045875">
    <property type="protein sequence ID" value="QGG47446.1"/>
    <property type="molecule type" value="Genomic_DNA"/>
</dbReference>
<feature type="domain" description="Nitroreductase" evidence="1">
    <location>
        <begin position="7"/>
        <end position="185"/>
    </location>
</feature>